<evidence type="ECO:0000313" key="5">
    <source>
        <dbReference type="Proteomes" id="UP001209746"/>
    </source>
</evidence>
<evidence type="ECO:0000313" key="2">
    <source>
        <dbReference type="EMBL" id="MCU4718029.1"/>
    </source>
</evidence>
<accession>A0AAE3ICH5</accession>
<feature type="compositionally biased region" description="Low complexity" evidence="1">
    <location>
        <begin position="45"/>
        <end position="54"/>
    </location>
</feature>
<dbReference type="Pfam" id="PF09826">
    <property type="entry name" value="Beta_propel"/>
    <property type="match status" value="1"/>
</dbReference>
<gene>
    <name evidence="3" type="ORF">OB914_09450</name>
    <name evidence="2" type="ORF">OB916_08110</name>
</gene>
<comment type="caution">
    <text evidence="3">The sequence shown here is derived from an EMBL/GenBank/DDBJ whole genome shotgun (WGS) entry which is preliminary data.</text>
</comment>
<sequence length="660" mass="71652">MDELNLGAIVVVALLVGSVVGAGVATVAISDDGSTPDDIGDGPNGDDPGLTDPGSDAAQTGVTTFESVEEFQQYVQNSPDTARSGFWLTPQTFDLAVETDATRAEASEPSDTNPDRHSSTNVQVAGIDEPDRLKTTGDHAYYADRPVYRIQPVLEGSSSDVDDTWDSPGTTHVIDSSDPAAPERITGIDQSGKLLLSGDSLVVFQGSRLVGYDVSDPAEPRQTWERSVNGTIETARLLDGQLYVVTQSPVSPGMDCPVEPLEGSAIPCTSIYRPHAQIPVDATYTAYELDPADGAIADSVSVVGTRDRSAIYMSENALYVTYTQRTQRGEVIAEAVRSDRIDAPGWVERRVSEIQSYNLSARAMEVEVEATIQQWFDGVPADEREAVRSTYQDGLQAYVDDHRRELATTGIARIGVGDGLSVEATGQVPGEPLDQFSLDEHNGTLRIATTIPRQFGTESVNDLYTLEADSLERQGSVTDMGQDQRVYAVRYVGDTAYVVTFRQIDPFHVIDLSDPANPGEVGELELPGYSSYLHPIDDGHVLGIGEEDGTVKATLFDASDPSDPTIDDTYYPGSRWSAIAESHHAFLIDRKHEVFFLPGDSEGYVVDYTDGELTETARIRIDGQPQRAAYIGDHLYVFSDQELVVMDETDWSKTDSIELP</sequence>
<reference evidence="3" key="1">
    <citation type="submission" date="2023-02" db="EMBL/GenBank/DDBJ databases">
        <title>Enrichment on poylsaccharides allowed isolation of novel metabolic and taxonomic groups of Haloarchaea.</title>
        <authorList>
            <person name="Sorokin D.Y."/>
            <person name="Elcheninov A.G."/>
            <person name="Khizhniak T.V."/>
            <person name="Kolganova T.V."/>
            <person name="Kublanov I.V."/>
        </authorList>
    </citation>
    <scope>NUCLEOTIDE SEQUENCE</scope>
    <source>
        <strain evidence="2 4">HArc-curdl5-1</strain>
        <strain evidence="3">HArc-curdl7</strain>
    </source>
</reference>
<dbReference type="InterPro" id="IPR014441">
    <property type="entry name" value="UCP006425_b-propeller"/>
</dbReference>
<organism evidence="3 5">
    <name type="scientific">Halapricum hydrolyticum</name>
    <dbReference type="NCBI Taxonomy" id="2979991"/>
    <lineage>
        <taxon>Archaea</taxon>
        <taxon>Methanobacteriati</taxon>
        <taxon>Methanobacteriota</taxon>
        <taxon>Stenosarchaea group</taxon>
        <taxon>Halobacteria</taxon>
        <taxon>Halobacteriales</taxon>
        <taxon>Haloarculaceae</taxon>
        <taxon>Halapricum</taxon>
    </lineage>
</organism>
<name>A0AAE3ICH5_9EURY</name>
<feature type="region of interest" description="Disordered" evidence="1">
    <location>
        <begin position="101"/>
        <end position="135"/>
    </location>
</feature>
<dbReference type="PIRSF" id="PIRSF006425">
    <property type="entry name" value="UCP006425_WD40"/>
    <property type="match status" value="1"/>
</dbReference>
<proteinExistence type="predicted"/>
<evidence type="ECO:0000313" key="3">
    <source>
        <dbReference type="EMBL" id="MCU4727194.1"/>
    </source>
</evidence>
<protein>
    <submittedName>
        <fullName evidence="3">Beta-propeller domain-containing protein</fullName>
    </submittedName>
</protein>
<dbReference type="Proteomes" id="UP001208186">
    <property type="component" value="Unassembled WGS sequence"/>
</dbReference>
<dbReference type="SUPFAM" id="SSF50969">
    <property type="entry name" value="YVTN repeat-like/Quinoprotein amine dehydrogenase"/>
    <property type="match status" value="1"/>
</dbReference>
<evidence type="ECO:0000256" key="1">
    <source>
        <dbReference type="SAM" id="MobiDB-lite"/>
    </source>
</evidence>
<evidence type="ECO:0000313" key="4">
    <source>
        <dbReference type="Proteomes" id="UP001208186"/>
    </source>
</evidence>
<dbReference type="EMBL" id="JAOPKD010000007">
    <property type="protein sequence ID" value="MCU4727194.1"/>
    <property type="molecule type" value="Genomic_DNA"/>
</dbReference>
<dbReference type="InterPro" id="IPR011044">
    <property type="entry name" value="Quino_amine_DH_bsu"/>
</dbReference>
<dbReference type="InterPro" id="IPR019198">
    <property type="entry name" value="Beta_propeller_containing"/>
</dbReference>
<dbReference type="RefSeq" id="WP_315908792.1">
    <property type="nucleotide sequence ID" value="NZ_JAOPKC010000006.1"/>
</dbReference>
<keyword evidence="4" id="KW-1185">Reference proteome</keyword>
<dbReference type="AlphaFoldDB" id="A0AAE3ICH5"/>
<feature type="region of interest" description="Disordered" evidence="1">
    <location>
        <begin position="29"/>
        <end position="57"/>
    </location>
</feature>
<dbReference type="Proteomes" id="UP001209746">
    <property type="component" value="Unassembled WGS sequence"/>
</dbReference>
<dbReference type="EMBL" id="JAOPKC010000006">
    <property type="protein sequence ID" value="MCU4718029.1"/>
    <property type="molecule type" value="Genomic_DNA"/>
</dbReference>